<feature type="transmembrane region" description="Helical" evidence="5">
    <location>
        <begin position="513"/>
        <end position="540"/>
    </location>
</feature>
<organism evidence="8 9">
    <name type="scientific">Erysiphe neolycopersici</name>
    <dbReference type="NCBI Taxonomy" id="212602"/>
    <lineage>
        <taxon>Eukaryota</taxon>
        <taxon>Fungi</taxon>
        <taxon>Dikarya</taxon>
        <taxon>Ascomycota</taxon>
        <taxon>Pezizomycotina</taxon>
        <taxon>Leotiomycetes</taxon>
        <taxon>Erysiphales</taxon>
        <taxon>Erysiphaceae</taxon>
        <taxon>Erysiphe</taxon>
    </lineage>
</organism>
<comment type="caution">
    <text evidence="8">The sequence shown here is derived from an EMBL/GenBank/DDBJ whole genome shotgun (WGS) entry which is preliminary data.</text>
</comment>
<dbReference type="SUPFAM" id="SSF52091">
    <property type="entry name" value="SpoIIaa-like"/>
    <property type="match status" value="1"/>
</dbReference>
<feature type="transmembrane region" description="Helical" evidence="5">
    <location>
        <begin position="429"/>
        <end position="449"/>
    </location>
</feature>
<dbReference type="InterPro" id="IPR014710">
    <property type="entry name" value="RmlC-like_jellyroll"/>
</dbReference>
<dbReference type="InterPro" id="IPR052706">
    <property type="entry name" value="Membrane-Transporter-like"/>
</dbReference>
<dbReference type="InterPro" id="IPR002645">
    <property type="entry name" value="STAS_dom"/>
</dbReference>
<dbReference type="EMBL" id="MCFK01004327">
    <property type="protein sequence ID" value="RKF61325.1"/>
    <property type="molecule type" value="Genomic_DNA"/>
</dbReference>
<feature type="transmembrane region" description="Helical" evidence="5">
    <location>
        <begin position="252"/>
        <end position="277"/>
    </location>
</feature>
<evidence type="ECO:0000259" key="6">
    <source>
        <dbReference type="PROSITE" id="PS50042"/>
    </source>
</evidence>
<feature type="transmembrane region" description="Helical" evidence="5">
    <location>
        <begin position="122"/>
        <end position="143"/>
    </location>
</feature>
<dbReference type="OrthoDB" id="409725at2759"/>
<proteinExistence type="predicted"/>
<feature type="transmembrane region" description="Helical" evidence="5">
    <location>
        <begin position="181"/>
        <end position="200"/>
    </location>
</feature>
<keyword evidence="4 5" id="KW-0472">Membrane</keyword>
<protein>
    <submittedName>
        <fullName evidence="8">Uncharacterized protein C24H6.11c</fullName>
    </submittedName>
</protein>
<feature type="transmembrane region" description="Helical" evidence="5">
    <location>
        <begin position="362"/>
        <end position="381"/>
    </location>
</feature>
<keyword evidence="2 5" id="KW-0812">Transmembrane</keyword>
<gene>
    <name evidence="8" type="ORF">OnM2_043038</name>
</gene>
<feature type="transmembrane region" description="Helical" evidence="5">
    <location>
        <begin position="319"/>
        <end position="342"/>
    </location>
</feature>
<feature type="transmembrane region" description="Helical" evidence="5">
    <location>
        <begin position="456"/>
        <end position="476"/>
    </location>
</feature>
<dbReference type="Pfam" id="PF01740">
    <property type="entry name" value="STAS"/>
    <property type="match status" value="1"/>
</dbReference>
<dbReference type="CDD" id="cd00038">
    <property type="entry name" value="CAP_ED"/>
    <property type="match status" value="1"/>
</dbReference>
<evidence type="ECO:0000256" key="4">
    <source>
        <dbReference type="ARBA" id="ARBA00023136"/>
    </source>
</evidence>
<feature type="transmembrane region" description="Helical" evidence="5">
    <location>
        <begin position="220"/>
        <end position="240"/>
    </location>
</feature>
<reference evidence="8 9" key="1">
    <citation type="journal article" date="2018" name="BMC Genomics">
        <title>Comparative genome analyses reveal sequence features reflecting distinct modes of host-adaptation between dicot and monocot powdery mildew.</title>
        <authorList>
            <person name="Wu Y."/>
            <person name="Ma X."/>
            <person name="Pan Z."/>
            <person name="Kale S.D."/>
            <person name="Song Y."/>
            <person name="King H."/>
            <person name="Zhang Q."/>
            <person name="Presley C."/>
            <person name="Deng X."/>
            <person name="Wei C.I."/>
            <person name="Xiao S."/>
        </authorList>
    </citation>
    <scope>NUCLEOTIDE SEQUENCE [LARGE SCALE GENOMIC DNA]</scope>
    <source>
        <strain evidence="8">UMSG2</strain>
    </source>
</reference>
<dbReference type="Pfam" id="PF00027">
    <property type="entry name" value="cNMP_binding"/>
    <property type="match status" value="1"/>
</dbReference>
<dbReference type="Pfam" id="PF00916">
    <property type="entry name" value="Sulfate_transp"/>
    <property type="match status" value="1"/>
</dbReference>
<evidence type="ECO:0000256" key="5">
    <source>
        <dbReference type="SAM" id="Phobius"/>
    </source>
</evidence>
<dbReference type="PROSITE" id="PS50042">
    <property type="entry name" value="CNMP_BINDING_3"/>
    <property type="match status" value="1"/>
</dbReference>
<feature type="transmembrane region" description="Helical" evidence="5">
    <location>
        <begin position="155"/>
        <end position="174"/>
    </location>
</feature>
<feature type="domain" description="STAS" evidence="7">
    <location>
        <begin position="583"/>
        <end position="692"/>
    </location>
</feature>
<sequence length="910" mass="102211">MPRKILKNSINHSIMDGKKPQYDTEQCTLPVNLSSTGSGLTERTALLNKNIVSSEYYRSNRLGIQQDVENYQNISLGFRENVHRLAVSFRTRGHYTVRLLRNPKTWESRTLWENVILPPAKVLPAIVLGLLLNVLDALSYGMILFPLGEPVFSKLGPAGISMFFVSCIVSQLIYSCGGSIFRGGVGSGMIEVVPFFHLMAGTILRDIGENDSPAVIATTIVAYASSSVLTGAIFFLIGYFKVGHMVGFIPRHILIGCIGGVGFFLMITGLEVTARLIKFEYNLATLNQLFHSDTIPLWAIPLGLALLQISTDKILKLKYYLPTFVLLIPVVFYSIVSCLSDLNVSKLRSTGWIFQGPEVGEPWWYFYTLYNFSIVKWSLILKCVPAMFALTFFGILHVPINVPSLAFAIGEDYVDLNSELLAHGASNTLSGLFGSFQNYLVYTNSVIFIKSGSGSWLGGIMLAIATGIIMIMGSLIIGFIPIMMVGVLMFILGIHLLKEAIWDPRKKLKLLEYLTVVIIVIVMGIYDFVIGIFVGIALALTSLVFQTSQIPAVRAIYSGEVVGSTVHRSPIQYRYLKNVGQQIRVVKLNGFLFFGTIANVEDRMRRMAEKDELDQRPIRFLIFDLFHVTGLDFSATEAFGRINRFMCKKGIQIVMSGLNGRKDLRLSLKAVDSCKDDTVEMFEDLNLALESCENVLLRTFYMNRDIQMERLTRTKELDVPLQENSDQYTRINQCNSPRGNHLVRVATATLNQGRNELRFFNTRGPLHIILQSFGALTSLKDELWFKAVPYFQRKDFLTSTIVYQSGDQAEDFFLLEQGIMFAEYNLPQGNFCEKIVAGTTFGELSFFSDTNQKATVIAERDCITWVLNRECWIKLQKSEPELAQELLRVVLKITSERIKSITNYVLTTAS</sequence>
<dbReference type="PANTHER" id="PTHR43310:SF4">
    <property type="entry name" value="AFR304WP"/>
    <property type="match status" value="1"/>
</dbReference>
<dbReference type="AlphaFoldDB" id="A0A420HV43"/>
<dbReference type="Gene3D" id="3.30.750.24">
    <property type="entry name" value="STAS domain"/>
    <property type="match status" value="1"/>
</dbReference>
<dbReference type="Proteomes" id="UP000286134">
    <property type="component" value="Unassembled WGS sequence"/>
</dbReference>
<dbReference type="CDD" id="cd07042">
    <property type="entry name" value="STAS_SulP_like_sulfate_transporter"/>
    <property type="match status" value="1"/>
</dbReference>
<dbReference type="InterPro" id="IPR018490">
    <property type="entry name" value="cNMP-bd_dom_sf"/>
</dbReference>
<evidence type="ECO:0000313" key="9">
    <source>
        <dbReference type="Proteomes" id="UP000286134"/>
    </source>
</evidence>
<accession>A0A420HV43</accession>
<evidence type="ECO:0000256" key="3">
    <source>
        <dbReference type="ARBA" id="ARBA00022989"/>
    </source>
</evidence>
<name>A0A420HV43_9PEZI</name>
<dbReference type="PANTHER" id="PTHR43310">
    <property type="entry name" value="SULFATE TRANSPORTER YBAR-RELATED"/>
    <property type="match status" value="1"/>
</dbReference>
<keyword evidence="9" id="KW-1185">Reference proteome</keyword>
<dbReference type="Gene3D" id="2.60.120.10">
    <property type="entry name" value="Jelly Rolls"/>
    <property type="match status" value="1"/>
</dbReference>
<feature type="transmembrane region" description="Helical" evidence="5">
    <location>
        <begin position="289"/>
        <end position="307"/>
    </location>
</feature>
<keyword evidence="3 5" id="KW-1133">Transmembrane helix</keyword>
<comment type="subcellular location">
    <subcellularLocation>
        <location evidence="1">Membrane</location>
        <topology evidence="1">Multi-pass membrane protein</topology>
    </subcellularLocation>
</comment>
<dbReference type="STRING" id="212602.A0A420HV43"/>
<evidence type="ECO:0000256" key="2">
    <source>
        <dbReference type="ARBA" id="ARBA00022692"/>
    </source>
</evidence>
<dbReference type="GO" id="GO:0016020">
    <property type="term" value="C:membrane"/>
    <property type="evidence" value="ECO:0007669"/>
    <property type="project" value="UniProtKB-SubCell"/>
</dbReference>
<feature type="transmembrane region" description="Helical" evidence="5">
    <location>
        <begin position="388"/>
        <end position="409"/>
    </location>
</feature>
<dbReference type="InterPro" id="IPR011547">
    <property type="entry name" value="SLC26A/SulP_dom"/>
</dbReference>
<dbReference type="SMART" id="SM00100">
    <property type="entry name" value="cNMP"/>
    <property type="match status" value="1"/>
</dbReference>
<feature type="domain" description="Cyclic nucleotide-binding" evidence="6">
    <location>
        <begin position="775"/>
        <end position="893"/>
    </location>
</feature>
<evidence type="ECO:0000313" key="8">
    <source>
        <dbReference type="EMBL" id="RKF61325.1"/>
    </source>
</evidence>
<evidence type="ECO:0000259" key="7">
    <source>
        <dbReference type="PROSITE" id="PS50801"/>
    </source>
</evidence>
<dbReference type="SUPFAM" id="SSF51206">
    <property type="entry name" value="cAMP-binding domain-like"/>
    <property type="match status" value="1"/>
</dbReference>
<evidence type="ECO:0000256" key="1">
    <source>
        <dbReference type="ARBA" id="ARBA00004141"/>
    </source>
</evidence>
<dbReference type="PROSITE" id="PS50801">
    <property type="entry name" value="STAS"/>
    <property type="match status" value="1"/>
</dbReference>
<dbReference type="InterPro" id="IPR000595">
    <property type="entry name" value="cNMP-bd_dom"/>
</dbReference>
<feature type="transmembrane region" description="Helical" evidence="5">
    <location>
        <begin position="482"/>
        <end position="501"/>
    </location>
</feature>
<dbReference type="InterPro" id="IPR036513">
    <property type="entry name" value="STAS_dom_sf"/>
</dbReference>